<sequence>MIFDKTGSSIHTAETGNIGIGITTPTEKLEVDGNIKITNDLIFANGSSSVSQTILKAMTQSEARTITLPDASGVVVVSDDGNAVLPDGSITASKLANNPGNGSSGQVIVSNGDGSFDWGSTGGAVLTQGSENVNLDFSIGNFPRNCNWSVFNPYDIAFDSSDNIY</sequence>
<proteinExistence type="predicted"/>
<evidence type="ECO:0000313" key="1">
    <source>
        <dbReference type="EMBL" id="ETR65215.1"/>
    </source>
</evidence>
<dbReference type="EMBL" id="ATBP01003074">
    <property type="protein sequence ID" value="ETR65215.1"/>
    <property type="molecule type" value="Genomic_DNA"/>
</dbReference>
<organism evidence="1 2">
    <name type="scientific">Candidatus Magnetoglobus multicellularis str. Araruama</name>
    <dbReference type="NCBI Taxonomy" id="890399"/>
    <lineage>
        <taxon>Bacteria</taxon>
        <taxon>Pseudomonadati</taxon>
        <taxon>Thermodesulfobacteriota</taxon>
        <taxon>Desulfobacteria</taxon>
        <taxon>Desulfobacterales</taxon>
        <taxon>Desulfobacteraceae</taxon>
        <taxon>Candidatus Magnetoglobus</taxon>
    </lineage>
</organism>
<evidence type="ECO:0000313" key="2">
    <source>
        <dbReference type="Proteomes" id="UP000189670"/>
    </source>
</evidence>
<feature type="non-terminal residue" evidence="1">
    <location>
        <position position="165"/>
    </location>
</feature>
<accession>A0A1V1NRL4</accession>
<dbReference type="AlphaFoldDB" id="A0A1V1NRL4"/>
<name>A0A1V1NRL4_9BACT</name>
<reference evidence="2" key="1">
    <citation type="submission" date="2012-11" db="EMBL/GenBank/DDBJ databases">
        <authorList>
            <person name="Lucero-Rivera Y.E."/>
            <person name="Tovar-Ramirez D."/>
        </authorList>
    </citation>
    <scope>NUCLEOTIDE SEQUENCE [LARGE SCALE GENOMIC DNA]</scope>
    <source>
        <strain evidence="2">Araruama</strain>
    </source>
</reference>
<protein>
    <submittedName>
        <fullName evidence="1">Uncharacterized protein</fullName>
    </submittedName>
</protein>
<gene>
    <name evidence="1" type="ORF">OMM_14622</name>
</gene>
<comment type="caution">
    <text evidence="1">The sequence shown here is derived from an EMBL/GenBank/DDBJ whole genome shotgun (WGS) entry which is preliminary data.</text>
</comment>
<dbReference type="Proteomes" id="UP000189670">
    <property type="component" value="Unassembled WGS sequence"/>
</dbReference>